<dbReference type="EMBL" id="CP044232">
    <property type="protein sequence ID" value="QEW01918.1"/>
    <property type="molecule type" value="Genomic_DNA"/>
</dbReference>
<sequence>MSHAANLPSHPPQRPRPSGLPLVAIIGLAALRVPGPLLEDLGILEAGRWTSLLLSWAPVALWIAVAVIRRVRNPFLTVLTIGAISGVLLVIAYQLLWSQLFEDDPGSVGGGGLPIRLVAVLGGLITGAAAGAVGGLIAWVIQAATNRRTGRA</sequence>
<keyword evidence="3" id="KW-1185">Reference proteome</keyword>
<dbReference type="AlphaFoldDB" id="A0A5J6L0A5"/>
<reference evidence="3" key="1">
    <citation type="submission" date="2019-09" db="EMBL/GenBank/DDBJ databases">
        <title>Mumia zhuanghuii sp. nov. isolated from the intestinal contents of plateau pika (Ochotona curzoniae) in the Qinghai-Tibet plateau of China.</title>
        <authorList>
            <person name="Tian Z."/>
        </authorList>
    </citation>
    <scope>NUCLEOTIDE SEQUENCE [LARGE SCALE GENOMIC DNA]</scope>
    <source>
        <strain evidence="3">L-031</strain>
    </source>
</reference>
<feature type="transmembrane region" description="Helical" evidence="1">
    <location>
        <begin position="75"/>
        <end position="97"/>
    </location>
</feature>
<evidence type="ECO:0000256" key="1">
    <source>
        <dbReference type="SAM" id="Phobius"/>
    </source>
</evidence>
<keyword evidence="1" id="KW-0472">Membrane</keyword>
<evidence type="ECO:0000313" key="2">
    <source>
        <dbReference type="EMBL" id="QEW01918.1"/>
    </source>
</evidence>
<dbReference type="Proteomes" id="UP000325516">
    <property type="component" value="Chromosome"/>
</dbReference>
<keyword evidence="1" id="KW-1133">Transmembrane helix</keyword>
<proteinExistence type="predicted"/>
<keyword evidence="1" id="KW-0812">Transmembrane</keyword>
<evidence type="ECO:0000313" key="3">
    <source>
        <dbReference type="Proteomes" id="UP000325516"/>
    </source>
</evidence>
<protein>
    <submittedName>
        <fullName evidence="2">Uncharacterized protein</fullName>
    </submittedName>
</protein>
<dbReference type="RefSeq" id="WP_150923562.1">
    <property type="nucleotide sequence ID" value="NZ_CP044232.1"/>
</dbReference>
<accession>A0A5J6L0A5</accession>
<feature type="transmembrane region" description="Helical" evidence="1">
    <location>
        <begin position="49"/>
        <end position="68"/>
    </location>
</feature>
<organism evidence="2 3">
    <name type="scientific">Microbacterium lushaniae</name>
    <dbReference type="NCBI Taxonomy" id="2614639"/>
    <lineage>
        <taxon>Bacteria</taxon>
        <taxon>Bacillati</taxon>
        <taxon>Actinomycetota</taxon>
        <taxon>Actinomycetes</taxon>
        <taxon>Micrococcales</taxon>
        <taxon>Microbacteriaceae</taxon>
        <taxon>Microbacterium</taxon>
    </lineage>
</organism>
<feature type="transmembrane region" description="Helical" evidence="1">
    <location>
        <begin position="117"/>
        <end position="141"/>
    </location>
</feature>
<gene>
    <name evidence="2" type="ORF">F6J85_01585</name>
</gene>
<dbReference type="KEGG" id="mlz:F6J85_01585"/>
<name>A0A5J6L0A5_9MICO</name>